<dbReference type="RefSeq" id="WP_092322547.1">
    <property type="nucleotide sequence ID" value="NZ_FNFU01000005.1"/>
</dbReference>
<dbReference type="InterPro" id="IPR014721">
    <property type="entry name" value="Ribsml_uS5_D2-typ_fold_subgr"/>
</dbReference>
<dbReference type="Pfam" id="PF00368">
    <property type="entry name" value="HMG-CoA_red"/>
    <property type="match status" value="1"/>
</dbReference>
<keyword evidence="7 10" id="KW-0560">Oxidoreductase</keyword>
<dbReference type="PANTHER" id="PTHR10572">
    <property type="entry name" value="3-HYDROXY-3-METHYLGLUTARYL-COENZYME A REDUCTASE"/>
    <property type="match status" value="1"/>
</dbReference>
<keyword evidence="10" id="KW-0520">NAD</keyword>
<dbReference type="Gene3D" id="1.10.8.660">
    <property type="match status" value="1"/>
</dbReference>
<evidence type="ECO:0000256" key="5">
    <source>
        <dbReference type="ARBA" id="ARBA00022777"/>
    </source>
</evidence>
<dbReference type="STRING" id="386301.SAMN05216282_10553"/>
<keyword evidence="6" id="KW-0067">ATP-binding</keyword>
<keyword evidence="2" id="KW-0444">Lipid biosynthesis</keyword>
<dbReference type="PROSITE" id="PS01192">
    <property type="entry name" value="HMG_COA_REDUCTASE_3"/>
    <property type="match status" value="1"/>
</dbReference>
<sequence length="760" mass="80086">MSRSRIPGFYQLSVEDRLKLLHERGVLDNAHFAALRGGTAALDVGAADRLIENVIGVFSLPMGLGLNFQVNERDYLVPMVVEEPSIIAAVSSTAKLVRQAGGFSSVADEPLLIGQVQVVDVPEPERARLAVLAQTPEILRLANSGHPNMLARGGGARDVEVFLRGTTAYNGELLVVHLMVDTRDAMGANLVNSMCERIAPLIEEISQGRVFLRILSNLTDRALVRARAVIPPGLLETGEFSGERVRDGIVLANEFAAMDPYRATTHNKGIMNGIDAVAIATGNDWRAIEAAAHAYAARGIRYAPLTDWRTDEDGNLVGELTIPLKVGTVGGQVESNPAVRLARTILDVSSARELAEVMAAVGLAQNLAALKALSTTGIQRGHMRLHARAVAAAAGASGARFDEVVERLIADGEIKVWKARQIMEALGETVEGGAPAAGAPRAVVPPVAAVPAPGAHLGYGKIILLGEHSVVYGHHAIAAPIGLSVRAEVTRGSSASEPVISDWDVDGSVREPIRENISHRVAALITERLGVPAAGMRVDVFSDLPRASGLGASAAFAVAVIRAVAASFDIRISDAAVSRLAFECEQIVHGTPSGIDNTVATFGRPILFRKTDDGRPEISDIVTPQPIPIIIGLSGVSALTSQTVGLVRRAWQRNPRRYDQIFAQIDGLVLAGVDALRRGDIADLGELMNINQGLLNALQVSSPELEELVAIARRAGALGAKLTGGGGGGAMIAVAEPSGTEPIIAAMRGAGYTTYLTEIR</sequence>
<dbReference type="UniPathway" id="UPA00257">
    <property type="reaction ID" value="UER00367"/>
</dbReference>
<evidence type="ECO:0000313" key="14">
    <source>
        <dbReference type="Proteomes" id="UP000198701"/>
    </source>
</evidence>
<dbReference type="GO" id="GO:0005737">
    <property type="term" value="C:cytoplasm"/>
    <property type="evidence" value="ECO:0007669"/>
    <property type="project" value="InterPro"/>
</dbReference>
<accession>A0A1G9B500</accession>
<keyword evidence="8" id="KW-0443">Lipid metabolism</keyword>
<dbReference type="NCBIfam" id="TIGR00532">
    <property type="entry name" value="HMG_CoA_R_NAD"/>
    <property type="match status" value="1"/>
</dbReference>
<evidence type="ECO:0000256" key="3">
    <source>
        <dbReference type="ARBA" id="ARBA00022679"/>
    </source>
</evidence>
<comment type="catalytic activity">
    <reaction evidence="10">
        <text>(R)-mevalonate + 2 NAD(+) + CoA = (3S)-3-hydroxy-3-methylglutaryl-CoA + 2 NADH + 2 H(+)</text>
        <dbReference type="Rhea" id="RHEA:14833"/>
        <dbReference type="ChEBI" id="CHEBI:15378"/>
        <dbReference type="ChEBI" id="CHEBI:36464"/>
        <dbReference type="ChEBI" id="CHEBI:43074"/>
        <dbReference type="ChEBI" id="CHEBI:57287"/>
        <dbReference type="ChEBI" id="CHEBI:57540"/>
        <dbReference type="ChEBI" id="CHEBI:57945"/>
        <dbReference type="EC" id="1.1.1.88"/>
    </reaction>
</comment>
<dbReference type="InterPro" id="IPR013750">
    <property type="entry name" value="GHMP_kinase_C_dom"/>
</dbReference>
<dbReference type="InterPro" id="IPR006204">
    <property type="entry name" value="GHMP_kinase_N_dom"/>
</dbReference>
<organism evidence="13 14">
    <name type="scientific">Cryobacterium psychrotolerans</name>
    <dbReference type="NCBI Taxonomy" id="386301"/>
    <lineage>
        <taxon>Bacteria</taxon>
        <taxon>Bacillati</taxon>
        <taxon>Actinomycetota</taxon>
        <taxon>Actinomycetes</taxon>
        <taxon>Micrococcales</taxon>
        <taxon>Microbacteriaceae</taxon>
        <taxon>Cryobacterium</taxon>
    </lineage>
</organism>
<dbReference type="PROSITE" id="PS00066">
    <property type="entry name" value="HMG_COA_REDUCTASE_1"/>
    <property type="match status" value="1"/>
</dbReference>
<dbReference type="InterPro" id="IPR009029">
    <property type="entry name" value="HMG_CoA_Rdtase_sub-bd_dom_sf"/>
</dbReference>
<name>A0A1G9B500_9MICO</name>
<evidence type="ECO:0000256" key="6">
    <source>
        <dbReference type="ARBA" id="ARBA00022840"/>
    </source>
</evidence>
<reference evidence="13 14" key="1">
    <citation type="submission" date="2016-10" db="EMBL/GenBank/DDBJ databases">
        <authorList>
            <person name="de Groot N.N."/>
        </authorList>
    </citation>
    <scope>NUCLEOTIDE SEQUENCE [LARGE SCALE GENOMIC DNA]</scope>
    <source>
        <strain evidence="13 14">CGMCC 1.5382</strain>
    </source>
</reference>
<evidence type="ECO:0000256" key="1">
    <source>
        <dbReference type="ARBA" id="ARBA00007661"/>
    </source>
</evidence>
<evidence type="ECO:0000256" key="8">
    <source>
        <dbReference type="ARBA" id="ARBA00023098"/>
    </source>
</evidence>
<dbReference type="InterPro" id="IPR023076">
    <property type="entry name" value="HMG_CoA_Rdtase_CS"/>
</dbReference>
<comment type="pathway">
    <text evidence="10">Metabolic intermediate metabolism; (R)-mevalonate degradation; (S)-3-hydroxy-3-methylglutaryl-CoA from (R)-mevalonate: step 1/1.</text>
</comment>
<dbReference type="SUPFAM" id="SSF56542">
    <property type="entry name" value="Substrate-binding domain of HMG-CoA reductase"/>
    <property type="match status" value="1"/>
</dbReference>
<dbReference type="GO" id="GO:0004420">
    <property type="term" value="F:hydroxymethylglutaryl-CoA reductase (NADPH) activity"/>
    <property type="evidence" value="ECO:0007669"/>
    <property type="project" value="InterPro"/>
</dbReference>
<evidence type="ECO:0000256" key="9">
    <source>
        <dbReference type="ARBA" id="ARBA00029438"/>
    </source>
</evidence>
<dbReference type="Gene3D" id="3.90.770.10">
    <property type="entry name" value="3-hydroxy-3-methylglutaryl-coenzyme A Reductase, Chain A, domain 2"/>
    <property type="match status" value="2"/>
</dbReference>
<dbReference type="PROSITE" id="PS50065">
    <property type="entry name" value="HMG_COA_REDUCTASE_4"/>
    <property type="match status" value="1"/>
</dbReference>
<evidence type="ECO:0000256" key="7">
    <source>
        <dbReference type="ARBA" id="ARBA00023002"/>
    </source>
</evidence>
<proteinExistence type="inferred from homology"/>
<dbReference type="GO" id="GO:0004496">
    <property type="term" value="F:mevalonate kinase activity"/>
    <property type="evidence" value="ECO:0007669"/>
    <property type="project" value="InterPro"/>
</dbReference>
<dbReference type="InterPro" id="IPR023074">
    <property type="entry name" value="HMG_CoA_Rdtase_cat_sf"/>
</dbReference>
<comment type="similarity">
    <text evidence="1 10">Belongs to the HMG-CoA reductase family.</text>
</comment>
<keyword evidence="14" id="KW-1185">Reference proteome</keyword>
<dbReference type="CDD" id="cd00644">
    <property type="entry name" value="HMG-CoA_reductase_classII"/>
    <property type="match status" value="1"/>
</dbReference>
<evidence type="ECO:0000256" key="4">
    <source>
        <dbReference type="ARBA" id="ARBA00022741"/>
    </source>
</evidence>
<gene>
    <name evidence="13" type="ORF">SAMN05216282_10553</name>
</gene>
<keyword evidence="3" id="KW-0808">Transferase</keyword>
<evidence type="ECO:0000313" key="13">
    <source>
        <dbReference type="EMBL" id="SDK34553.1"/>
    </source>
</evidence>
<dbReference type="NCBIfam" id="TIGR00549">
    <property type="entry name" value="mevalon_kin"/>
    <property type="match status" value="1"/>
</dbReference>
<dbReference type="Gene3D" id="3.30.70.890">
    <property type="entry name" value="GHMP kinase, C-terminal domain"/>
    <property type="match status" value="1"/>
</dbReference>
<dbReference type="GO" id="GO:0140643">
    <property type="term" value="F:hydroxymethylglutaryl-CoA reductase (NADH) activity"/>
    <property type="evidence" value="ECO:0007669"/>
    <property type="project" value="UniProtKB-EC"/>
</dbReference>
<dbReference type="Gene3D" id="3.30.230.10">
    <property type="match status" value="1"/>
</dbReference>
<evidence type="ECO:0000256" key="10">
    <source>
        <dbReference type="RuleBase" id="RU361219"/>
    </source>
</evidence>
<dbReference type="EC" id="1.1.1.88" evidence="10"/>
<dbReference type="InterPro" id="IPR004553">
    <property type="entry name" value="HMG_CoA_Rdtase_bac-typ"/>
</dbReference>
<dbReference type="EMBL" id="FNFU01000005">
    <property type="protein sequence ID" value="SDK34553.1"/>
    <property type="molecule type" value="Genomic_DNA"/>
</dbReference>
<dbReference type="Pfam" id="PF08544">
    <property type="entry name" value="GHMP_kinases_C"/>
    <property type="match status" value="1"/>
</dbReference>
<feature type="domain" description="GHMP kinase N-terminal" evidence="11">
    <location>
        <begin position="519"/>
        <end position="602"/>
    </location>
</feature>
<dbReference type="GO" id="GO:0005524">
    <property type="term" value="F:ATP binding"/>
    <property type="evidence" value="ECO:0007669"/>
    <property type="project" value="UniProtKB-KW"/>
</dbReference>
<dbReference type="PANTHER" id="PTHR10572:SF24">
    <property type="entry name" value="3-HYDROXY-3-METHYLGLUTARYL-COENZYME A REDUCTASE"/>
    <property type="match status" value="1"/>
</dbReference>
<dbReference type="OrthoDB" id="9764892at2"/>
<dbReference type="Pfam" id="PF00288">
    <property type="entry name" value="GHMP_kinases_N"/>
    <property type="match status" value="1"/>
</dbReference>
<dbReference type="InterPro" id="IPR002202">
    <property type="entry name" value="HMG_CoA_Rdtase"/>
</dbReference>
<keyword evidence="4" id="KW-0547">Nucleotide-binding</keyword>
<dbReference type="Proteomes" id="UP000198701">
    <property type="component" value="Unassembled WGS sequence"/>
</dbReference>
<dbReference type="SUPFAM" id="SSF55035">
    <property type="entry name" value="NAD-binding domain of HMG-CoA reductase"/>
    <property type="match status" value="1"/>
</dbReference>
<comment type="pathway">
    <text evidence="9">Isoprenoid biosynthesis; isopentenyl diphosphate biosynthesis via mevalonate pathway; isopentenyl diphosphate from (R)-mevalonate: step 1/3.</text>
</comment>
<dbReference type="InterPro" id="IPR006205">
    <property type="entry name" value="Mev_gal_kin"/>
</dbReference>
<dbReference type="PRINTS" id="PR00959">
    <property type="entry name" value="MEVGALKINASE"/>
</dbReference>
<evidence type="ECO:0000259" key="12">
    <source>
        <dbReference type="Pfam" id="PF08544"/>
    </source>
</evidence>
<evidence type="ECO:0000259" key="11">
    <source>
        <dbReference type="Pfam" id="PF00288"/>
    </source>
</evidence>
<dbReference type="InterPro" id="IPR009023">
    <property type="entry name" value="HMG_CoA_Rdtase_NAD(P)-bd_sf"/>
</dbReference>
<dbReference type="UniPathway" id="UPA00057">
    <property type="reaction ID" value="UER00098"/>
</dbReference>
<dbReference type="SUPFAM" id="SSF55060">
    <property type="entry name" value="GHMP Kinase, C-terminal domain"/>
    <property type="match status" value="1"/>
</dbReference>
<dbReference type="GO" id="GO:0019287">
    <property type="term" value="P:isopentenyl diphosphate biosynthetic process, mevalonate pathway"/>
    <property type="evidence" value="ECO:0007669"/>
    <property type="project" value="UniProtKB-UniPathway"/>
</dbReference>
<dbReference type="SUPFAM" id="SSF54211">
    <property type="entry name" value="Ribosomal protein S5 domain 2-like"/>
    <property type="match status" value="1"/>
</dbReference>
<dbReference type="InterPro" id="IPR020568">
    <property type="entry name" value="Ribosomal_Su5_D2-typ_SF"/>
</dbReference>
<dbReference type="GO" id="GO:0015936">
    <property type="term" value="P:coenzyme A metabolic process"/>
    <property type="evidence" value="ECO:0007669"/>
    <property type="project" value="InterPro"/>
</dbReference>
<protein>
    <recommendedName>
        <fullName evidence="10">3-hydroxy-3-methylglutaryl coenzyme A reductase</fullName>
        <shortName evidence="10">HMG-CoA reductase</shortName>
        <ecNumber evidence="10">1.1.1.88</ecNumber>
    </recommendedName>
</protein>
<dbReference type="AlphaFoldDB" id="A0A1G9B500"/>
<feature type="domain" description="GHMP kinase C-terminal" evidence="12">
    <location>
        <begin position="674"/>
        <end position="748"/>
    </location>
</feature>
<dbReference type="InterPro" id="IPR036554">
    <property type="entry name" value="GHMP_kinase_C_sf"/>
</dbReference>
<keyword evidence="5 13" id="KW-0418">Kinase</keyword>
<evidence type="ECO:0000256" key="2">
    <source>
        <dbReference type="ARBA" id="ARBA00022516"/>
    </source>
</evidence>